<reference evidence="2 3" key="1">
    <citation type="submission" date="2024-07" db="EMBL/GenBank/DDBJ databases">
        <title>Section-level genome sequencing and comparative genomics of Aspergillus sections Usti and Cavernicolus.</title>
        <authorList>
            <consortium name="Lawrence Berkeley National Laboratory"/>
            <person name="Nybo J.L."/>
            <person name="Vesth T.C."/>
            <person name="Theobald S."/>
            <person name="Frisvad J.C."/>
            <person name="Larsen T.O."/>
            <person name="Kjaerboelling I."/>
            <person name="Rothschild-Mancinelli K."/>
            <person name="Lyhne E.K."/>
            <person name="Kogle M.E."/>
            <person name="Barry K."/>
            <person name="Clum A."/>
            <person name="Na H."/>
            <person name="Ledsgaard L."/>
            <person name="Lin J."/>
            <person name="Lipzen A."/>
            <person name="Kuo A."/>
            <person name="Riley R."/>
            <person name="Mondo S."/>
            <person name="Labutti K."/>
            <person name="Haridas S."/>
            <person name="Pangalinan J."/>
            <person name="Salamov A.A."/>
            <person name="Simmons B.A."/>
            <person name="Magnuson J.K."/>
            <person name="Chen J."/>
            <person name="Drula E."/>
            <person name="Henrissat B."/>
            <person name="Wiebenga A."/>
            <person name="Lubbers R.J."/>
            <person name="Gomes A.C."/>
            <person name="Macurrencykelacurrency M.R."/>
            <person name="Stajich J."/>
            <person name="Grigoriev I.V."/>
            <person name="Mortensen U.H."/>
            <person name="De Vries R.P."/>
            <person name="Baker S.E."/>
            <person name="Andersen M.R."/>
        </authorList>
    </citation>
    <scope>NUCLEOTIDE SEQUENCE [LARGE SCALE GENOMIC DNA]</scope>
    <source>
        <strain evidence="2 3">CBS 449.75</strain>
    </source>
</reference>
<dbReference type="Proteomes" id="UP001610432">
    <property type="component" value="Unassembled WGS sequence"/>
</dbReference>
<gene>
    <name evidence="2" type="ORF">BJX67DRAFT_303673</name>
</gene>
<dbReference type="RefSeq" id="XP_070889006.1">
    <property type="nucleotide sequence ID" value="XM_071027020.1"/>
</dbReference>
<dbReference type="GeneID" id="98142092"/>
<protein>
    <recommendedName>
        <fullName evidence="4">Myb-like domain-containing protein</fullName>
    </recommendedName>
</protein>
<feature type="region of interest" description="Disordered" evidence="1">
    <location>
        <begin position="143"/>
        <end position="190"/>
    </location>
</feature>
<sequence length="552" mass="61783">MHTLHSTSISASGNKSGVVESRSHWLHFKAVLHVFVGPDNPREDLAIESNLPLPTSHPGLFPLNTVEKVLHTISFDQQPQNTTKCEQYQMDSQVEHNEQYSSTPNGISNGDFLRRGIQGGGEQYNYWHVDFPILESGESCPPNITRIRSASQSPHDLIPQETNHSSPDSQFPVEDTHSRSGSGHTFELLHPVPKPSPYMVTSYFASEEVPATTPVFSTAGSPHEDRMSQGDNHLMRGSDWTSNDLAYLCLLQDRNSQSSVSALTVTEAYPSKIAEGTYSNSLASSWSSLRAQGPWEVQRQSSKNEEDVGRNVARVHANVNQQHRHFDQPPAAIEDARGLPWIETAPQGYIQPSSLLDPYRPICPGSRYPNDSSNIHPENDQLDCLDDNLAYLNGPRPDGTVNSLFESNGYSPYQPSNASRIGPWTTDARNALLIEYKRRGLSYKDIKRIGGFKEAESTLRGRFRALTKSKEQRVRKPQWQEKDIRLLCEAVNACSEPNKHSLCGSTCRSKRPVPAPKVPWKRVAQYIWTHGGSYHFGNATCKKKWCEVQGKR</sequence>
<accession>A0ABR4M2Q9</accession>
<proteinExistence type="predicted"/>
<comment type="caution">
    <text evidence="2">The sequence shown here is derived from an EMBL/GenBank/DDBJ whole genome shotgun (WGS) entry which is preliminary data.</text>
</comment>
<name>A0ABR4M2Q9_9EURO</name>
<keyword evidence="3" id="KW-1185">Reference proteome</keyword>
<evidence type="ECO:0000256" key="1">
    <source>
        <dbReference type="SAM" id="MobiDB-lite"/>
    </source>
</evidence>
<organism evidence="2 3">
    <name type="scientific">Aspergillus lucknowensis</name>
    <dbReference type="NCBI Taxonomy" id="176173"/>
    <lineage>
        <taxon>Eukaryota</taxon>
        <taxon>Fungi</taxon>
        <taxon>Dikarya</taxon>
        <taxon>Ascomycota</taxon>
        <taxon>Pezizomycotina</taxon>
        <taxon>Eurotiomycetes</taxon>
        <taxon>Eurotiomycetidae</taxon>
        <taxon>Eurotiales</taxon>
        <taxon>Aspergillaceae</taxon>
        <taxon>Aspergillus</taxon>
        <taxon>Aspergillus subgen. Nidulantes</taxon>
    </lineage>
</organism>
<evidence type="ECO:0008006" key="4">
    <source>
        <dbReference type="Google" id="ProtNLM"/>
    </source>
</evidence>
<dbReference type="EMBL" id="JBFXLQ010000007">
    <property type="protein sequence ID" value="KAL2870027.1"/>
    <property type="molecule type" value="Genomic_DNA"/>
</dbReference>
<evidence type="ECO:0000313" key="3">
    <source>
        <dbReference type="Proteomes" id="UP001610432"/>
    </source>
</evidence>
<feature type="compositionally biased region" description="Polar residues" evidence="1">
    <location>
        <begin position="146"/>
        <end position="169"/>
    </location>
</feature>
<evidence type="ECO:0000313" key="2">
    <source>
        <dbReference type="EMBL" id="KAL2870027.1"/>
    </source>
</evidence>